<name>A0A367LLH6_9HYPO</name>
<dbReference type="STRING" id="1330021.A0A367LLH6"/>
<dbReference type="AlphaFoldDB" id="A0A367LLH6"/>
<dbReference type="InterPro" id="IPR014839">
    <property type="entry name" value="Crt10"/>
</dbReference>
<feature type="compositionally biased region" description="Acidic residues" evidence="1">
    <location>
        <begin position="435"/>
        <end position="447"/>
    </location>
</feature>
<evidence type="ECO:0000256" key="1">
    <source>
        <dbReference type="SAM" id="MobiDB-lite"/>
    </source>
</evidence>
<dbReference type="EMBL" id="LKCN02000003">
    <property type="protein sequence ID" value="RCI15237.1"/>
    <property type="molecule type" value="Genomic_DNA"/>
</dbReference>
<feature type="region of interest" description="Disordered" evidence="1">
    <location>
        <begin position="487"/>
        <end position="525"/>
    </location>
</feature>
<protein>
    <submittedName>
        <fullName evidence="2">Uncharacterized protein</fullName>
    </submittedName>
</protein>
<feature type="region of interest" description="Disordered" evidence="1">
    <location>
        <begin position="188"/>
        <end position="224"/>
    </location>
</feature>
<dbReference type="Proteomes" id="UP000253664">
    <property type="component" value="Unassembled WGS sequence"/>
</dbReference>
<evidence type="ECO:0000313" key="3">
    <source>
        <dbReference type="Proteomes" id="UP000253664"/>
    </source>
</evidence>
<feature type="compositionally biased region" description="Polar residues" evidence="1">
    <location>
        <begin position="198"/>
        <end position="208"/>
    </location>
</feature>
<evidence type="ECO:0000313" key="2">
    <source>
        <dbReference type="EMBL" id="RCI15237.1"/>
    </source>
</evidence>
<feature type="region of interest" description="Disordered" evidence="1">
    <location>
        <begin position="52"/>
        <end position="72"/>
    </location>
</feature>
<proteinExistence type="predicted"/>
<keyword evidence="3" id="KW-1185">Reference proteome</keyword>
<comment type="caution">
    <text evidence="2">The sequence shown here is derived from an EMBL/GenBank/DDBJ whole genome shotgun (WGS) entry which is preliminary data.</text>
</comment>
<dbReference type="Pfam" id="PF08728">
    <property type="entry name" value="CRT10"/>
    <property type="match status" value="2"/>
</dbReference>
<feature type="compositionally biased region" description="Acidic residues" evidence="1">
    <location>
        <begin position="488"/>
        <end position="518"/>
    </location>
</feature>
<accession>A0A367LLH6</accession>
<reference evidence="2 3" key="1">
    <citation type="journal article" date="2015" name="BMC Genomics">
        <title>Insights from the genome of Ophiocordyceps polyrhachis-furcata to pathogenicity and host specificity in insect fungi.</title>
        <authorList>
            <person name="Wichadakul D."/>
            <person name="Kobmoo N."/>
            <person name="Ingsriswang S."/>
            <person name="Tangphatsornruang S."/>
            <person name="Chantasingh D."/>
            <person name="Luangsa-ard J.J."/>
            <person name="Eurwilaichitr L."/>
        </authorList>
    </citation>
    <scope>NUCLEOTIDE SEQUENCE [LARGE SCALE GENOMIC DNA]</scope>
    <source>
        <strain evidence="2 3">BCC 54312</strain>
    </source>
</reference>
<gene>
    <name evidence="2" type="ORF">L249_6862</name>
</gene>
<feature type="region of interest" description="Disordered" evidence="1">
    <location>
        <begin position="432"/>
        <end position="459"/>
    </location>
</feature>
<sequence length="750" mass="84067">MEKPAVSSKRRPFQPVSVGLCHAQTANERFGCDVAKVVRRLERLAGFRRDTFSDGIPPGSESDKDGDDDLTNQLVPPLQRFRNNLTALSQLYNLYMVAYQARIFIYVPRGVPTQRVPCYPDLFLLPPRSEISRDRGDSVNENIESRHTINHLVVANFGDEEVVVTCHYDGDVVAYSTRRIAEWISRRPRHDWPDSDPPSVQTLVQNDSPLGGPGGENPKPTPFFHENVGQPAWALAVHQRSHLIAVSSNHCDVTVFAPALKSGIQGGRSELDDCPNCCSNRSGTCDNVESHVCQRMRNWRIIVSLGMHADLLPNVCFIDSPASGSASMICAIDLRGTVWLADIWKPFVPATAIPKGRIYNHQGWGLLVLPESSFLMVERLKELFGNDANIERRTRWKLDIGSTLRHVPDNPCMAWTNPVGFYGTVAWDPPYPFESSDDDSNVSEDSEMGQMAKEDQMAEEDQTAINHMIWEETTGQEIAEVIIADAENNGDDDDDDDDDDGFVDDGLDDDEVEEEEGAGAEGPKATMFYYPHLGLTMPMPRDKSKLLALLNGTLSTRCNKTDEVDERDELLEQHYMLRFFKEDAQLRKLTNNKTERGRELGTVCPEVIGRMVTESSNPLRDCIFTDTDRINMVAHVPELWLVVAASANGRVALLTPTRLRRHAESGGVLLRVGFRVEWILPRRSDEALKRTVLRPLHGMAVGPVQVSSCSGAEAGASRPRRFRLMLHYWNHDILTYELTRAEETGEVCVF</sequence>
<organism evidence="2 3">
    <name type="scientific">Ophiocordyceps polyrhachis-furcata BCC 54312</name>
    <dbReference type="NCBI Taxonomy" id="1330021"/>
    <lineage>
        <taxon>Eukaryota</taxon>
        <taxon>Fungi</taxon>
        <taxon>Dikarya</taxon>
        <taxon>Ascomycota</taxon>
        <taxon>Pezizomycotina</taxon>
        <taxon>Sordariomycetes</taxon>
        <taxon>Hypocreomycetidae</taxon>
        <taxon>Hypocreales</taxon>
        <taxon>Ophiocordycipitaceae</taxon>
        <taxon>Ophiocordyceps</taxon>
    </lineage>
</organism>
<dbReference type="OrthoDB" id="5591786at2759"/>